<comment type="caution">
    <text evidence="8">The sequence shown here is derived from an EMBL/GenBank/DDBJ whole genome shotgun (WGS) entry which is preliminary data.</text>
</comment>
<dbReference type="InterPro" id="IPR036259">
    <property type="entry name" value="MFS_trans_sf"/>
</dbReference>
<comment type="subcellular location">
    <subcellularLocation>
        <location evidence="1">Cell membrane</location>
        <topology evidence="1">Multi-pass membrane protein</topology>
    </subcellularLocation>
</comment>
<proteinExistence type="predicted"/>
<dbReference type="NCBIfam" id="NF047574">
    <property type="entry name" value="opine_export_Sa"/>
    <property type="match status" value="1"/>
</dbReference>
<dbReference type="PROSITE" id="PS50850">
    <property type="entry name" value="MFS"/>
    <property type="match status" value="1"/>
</dbReference>
<evidence type="ECO:0000256" key="4">
    <source>
        <dbReference type="ARBA" id="ARBA00022989"/>
    </source>
</evidence>
<dbReference type="Pfam" id="PF07690">
    <property type="entry name" value="MFS_1"/>
    <property type="match status" value="2"/>
</dbReference>
<reference evidence="8 9" key="1">
    <citation type="submission" date="2019-07" db="EMBL/GenBank/DDBJ databases">
        <title>Genomic Encyclopedia of Type Strains, Phase III (KMG-III): the genomes of soil and plant-associated and newly described type strains.</title>
        <authorList>
            <person name="Whitman W."/>
        </authorList>
    </citation>
    <scope>NUCLEOTIDE SEQUENCE [LARGE SCALE GENOMIC DNA]</scope>
    <source>
        <strain evidence="8 9">BL24</strain>
    </source>
</reference>
<dbReference type="EMBL" id="VNHS01000012">
    <property type="protein sequence ID" value="TYP70071.1"/>
    <property type="molecule type" value="Genomic_DNA"/>
</dbReference>
<feature type="transmembrane region" description="Helical" evidence="6">
    <location>
        <begin position="105"/>
        <end position="122"/>
    </location>
</feature>
<evidence type="ECO:0000256" key="2">
    <source>
        <dbReference type="ARBA" id="ARBA00022448"/>
    </source>
</evidence>
<evidence type="ECO:0000256" key="5">
    <source>
        <dbReference type="ARBA" id="ARBA00023136"/>
    </source>
</evidence>
<feature type="transmembrane region" description="Helical" evidence="6">
    <location>
        <begin position="339"/>
        <end position="361"/>
    </location>
</feature>
<feature type="transmembrane region" description="Helical" evidence="6">
    <location>
        <begin position="304"/>
        <end position="327"/>
    </location>
</feature>
<sequence>MNETRPVMMRLFPLFALTVLFFSANSILTVLLPLQGEKSGMDHAEIGIMMGAYMFVCMLFRPIAGQMIGSYGPLFIMRLLLIAHAACMLLYTFADADFYLPLRAWQGAVTAFFSMALQAAIVEGLAERDRGQGMTLYSLSSVIPTLFGPMVAMQIWGSASLTLYVTVLIGLALAPVLIGFNAPIAKGPRVRAGGETFALRDLVKSASGIGRNRPLFVSMTVMLCVSCVFGATATFVPLFIVNGGTGHAGLYLTLQGIVVIGCRFILRKKIPSDGRWHTGFISATLLSALAGSILLALSQRFDGVLYLSAIFNGVAIALLYPTLTTYLSFILPVHSKYAWMGLFMCSYDLGFSLGGLVMGLVVEDFSYAVMFYCCAALSLLAWIVMLANRRHMQQ</sequence>
<feature type="transmembrane region" description="Helical" evidence="6">
    <location>
        <begin position="278"/>
        <end position="298"/>
    </location>
</feature>
<accession>A0A5S5BSB1</accession>
<dbReference type="GO" id="GO:0005886">
    <property type="term" value="C:plasma membrane"/>
    <property type="evidence" value="ECO:0007669"/>
    <property type="project" value="UniProtKB-SubCell"/>
</dbReference>
<feature type="transmembrane region" description="Helical" evidence="6">
    <location>
        <begin position="134"/>
        <end position="155"/>
    </location>
</feature>
<dbReference type="Gene3D" id="1.20.1250.20">
    <property type="entry name" value="MFS general substrate transporter like domains"/>
    <property type="match status" value="2"/>
</dbReference>
<evidence type="ECO:0000256" key="1">
    <source>
        <dbReference type="ARBA" id="ARBA00004651"/>
    </source>
</evidence>
<dbReference type="SUPFAM" id="SSF103473">
    <property type="entry name" value="MFS general substrate transporter"/>
    <property type="match status" value="1"/>
</dbReference>
<feature type="transmembrane region" description="Helical" evidence="6">
    <location>
        <begin position="246"/>
        <end position="266"/>
    </location>
</feature>
<dbReference type="InterPro" id="IPR020846">
    <property type="entry name" value="MFS_dom"/>
</dbReference>
<keyword evidence="9" id="KW-1185">Reference proteome</keyword>
<evidence type="ECO:0000256" key="6">
    <source>
        <dbReference type="SAM" id="Phobius"/>
    </source>
</evidence>
<gene>
    <name evidence="8" type="ORF">BCM02_11249</name>
</gene>
<feature type="transmembrane region" description="Helical" evidence="6">
    <location>
        <begin position="161"/>
        <end position="182"/>
    </location>
</feature>
<evidence type="ECO:0000259" key="7">
    <source>
        <dbReference type="PROSITE" id="PS50850"/>
    </source>
</evidence>
<protein>
    <submittedName>
        <fullName evidence="8">Putative MFS family arabinose efflux permease</fullName>
    </submittedName>
</protein>
<keyword evidence="5 6" id="KW-0472">Membrane</keyword>
<organism evidence="8 9">
    <name type="scientific">Paenibacillus methanolicus</name>
    <dbReference type="NCBI Taxonomy" id="582686"/>
    <lineage>
        <taxon>Bacteria</taxon>
        <taxon>Bacillati</taxon>
        <taxon>Bacillota</taxon>
        <taxon>Bacilli</taxon>
        <taxon>Bacillales</taxon>
        <taxon>Paenibacillaceae</taxon>
        <taxon>Paenibacillus</taxon>
    </lineage>
</organism>
<keyword evidence="3 6" id="KW-0812">Transmembrane</keyword>
<evidence type="ECO:0000313" key="9">
    <source>
        <dbReference type="Proteomes" id="UP000323257"/>
    </source>
</evidence>
<dbReference type="PANTHER" id="PTHR23531">
    <property type="entry name" value="QUINOLENE RESISTANCE PROTEIN NORA"/>
    <property type="match status" value="1"/>
</dbReference>
<keyword evidence="4 6" id="KW-1133">Transmembrane helix</keyword>
<dbReference type="PANTHER" id="PTHR23531:SF2">
    <property type="entry name" value="PERMEASE"/>
    <property type="match status" value="1"/>
</dbReference>
<dbReference type="InterPro" id="IPR011701">
    <property type="entry name" value="MFS"/>
</dbReference>
<feature type="transmembrane region" description="Helical" evidence="6">
    <location>
        <begin position="75"/>
        <end position="93"/>
    </location>
</feature>
<feature type="transmembrane region" description="Helical" evidence="6">
    <location>
        <begin position="367"/>
        <end position="387"/>
    </location>
</feature>
<feature type="transmembrane region" description="Helical" evidence="6">
    <location>
        <begin position="46"/>
        <end position="63"/>
    </location>
</feature>
<dbReference type="Proteomes" id="UP000323257">
    <property type="component" value="Unassembled WGS sequence"/>
</dbReference>
<dbReference type="GO" id="GO:0022857">
    <property type="term" value="F:transmembrane transporter activity"/>
    <property type="evidence" value="ECO:0007669"/>
    <property type="project" value="InterPro"/>
</dbReference>
<keyword evidence="2" id="KW-0813">Transport</keyword>
<dbReference type="InterPro" id="IPR052714">
    <property type="entry name" value="MFS_Exporter"/>
</dbReference>
<evidence type="ECO:0000256" key="3">
    <source>
        <dbReference type="ARBA" id="ARBA00022692"/>
    </source>
</evidence>
<feature type="domain" description="Major facilitator superfamily (MFS) profile" evidence="7">
    <location>
        <begin position="167"/>
        <end position="394"/>
    </location>
</feature>
<feature type="transmembrane region" description="Helical" evidence="6">
    <location>
        <begin position="215"/>
        <end position="240"/>
    </location>
</feature>
<name>A0A5S5BSB1_9BACL</name>
<evidence type="ECO:0000313" key="8">
    <source>
        <dbReference type="EMBL" id="TYP70071.1"/>
    </source>
</evidence>
<dbReference type="AlphaFoldDB" id="A0A5S5BSB1"/>